<accession>A0A4Q1C0B5</accession>
<feature type="chain" id="PRO_5020946812" description="Lipoprotein" evidence="3">
    <location>
        <begin position="23"/>
        <end position="175"/>
    </location>
</feature>
<dbReference type="AlphaFoldDB" id="A0A4Q1C0B5"/>
<dbReference type="PROSITE" id="PS51257">
    <property type="entry name" value="PROKAR_LIPOPROTEIN"/>
    <property type="match status" value="1"/>
</dbReference>
<evidence type="ECO:0000313" key="4">
    <source>
        <dbReference type="EMBL" id="RXK49876.1"/>
    </source>
</evidence>
<keyword evidence="2" id="KW-1133">Transmembrane helix</keyword>
<feature type="coiled-coil region" evidence="1">
    <location>
        <begin position="93"/>
        <end position="124"/>
    </location>
</feature>
<evidence type="ECO:0000256" key="3">
    <source>
        <dbReference type="SAM" id="SignalP"/>
    </source>
</evidence>
<evidence type="ECO:0008006" key="6">
    <source>
        <dbReference type="Google" id="ProtNLM"/>
    </source>
</evidence>
<dbReference type="OrthoDB" id="9949072at2"/>
<keyword evidence="1" id="KW-0175">Coiled coil</keyword>
<proteinExistence type="predicted"/>
<feature type="transmembrane region" description="Helical" evidence="2">
    <location>
        <begin position="139"/>
        <end position="172"/>
    </location>
</feature>
<reference evidence="4 5" key="1">
    <citation type="submission" date="2019-01" db="EMBL/GenBank/DDBJ databases">
        <title>Cytophagaceae bacterium strain CAR-16.</title>
        <authorList>
            <person name="Chen W.-M."/>
        </authorList>
    </citation>
    <scope>NUCLEOTIDE SEQUENCE [LARGE SCALE GENOMIC DNA]</scope>
    <source>
        <strain evidence="4 5">CAR-16</strain>
    </source>
</reference>
<keyword evidence="5" id="KW-1185">Reference proteome</keyword>
<feature type="signal peptide" evidence="3">
    <location>
        <begin position="1"/>
        <end position="22"/>
    </location>
</feature>
<dbReference type="RefSeq" id="WP_129026973.1">
    <property type="nucleotide sequence ID" value="NZ_SDHY01000003.1"/>
</dbReference>
<keyword evidence="3" id="KW-0732">Signal</keyword>
<keyword evidence="2" id="KW-0472">Membrane</keyword>
<dbReference type="Proteomes" id="UP000289455">
    <property type="component" value="Unassembled WGS sequence"/>
</dbReference>
<evidence type="ECO:0000256" key="1">
    <source>
        <dbReference type="SAM" id="Coils"/>
    </source>
</evidence>
<dbReference type="EMBL" id="SDHY01000003">
    <property type="protein sequence ID" value="RXK49876.1"/>
    <property type="molecule type" value="Genomic_DNA"/>
</dbReference>
<gene>
    <name evidence="4" type="ORF">ESB04_06810</name>
</gene>
<name>A0A4Q1C0B5_9BACT</name>
<sequence>MKKNLFVLALSLFIASCSYKGAYFAVYQQTHHADSKVITNPVKVEEPTLLVSQSNEITEEIAPVQANTPEEAKLISELTSLNQEVKSMKHMEKKELIQHKKEFKARLKSQIKEYKAQAKKQKQAAGASSWDSKVKIGVILLIIGIILSIFGLGAIGAVSAFIGLIFVLLGLLHTF</sequence>
<protein>
    <recommendedName>
        <fullName evidence="6">Lipoprotein</fullName>
    </recommendedName>
</protein>
<evidence type="ECO:0000313" key="5">
    <source>
        <dbReference type="Proteomes" id="UP000289455"/>
    </source>
</evidence>
<evidence type="ECO:0000256" key="2">
    <source>
        <dbReference type="SAM" id="Phobius"/>
    </source>
</evidence>
<organism evidence="4 5">
    <name type="scientific">Aquirufa rosea</name>
    <dbReference type="NCBI Taxonomy" id="2509241"/>
    <lineage>
        <taxon>Bacteria</taxon>
        <taxon>Pseudomonadati</taxon>
        <taxon>Bacteroidota</taxon>
        <taxon>Cytophagia</taxon>
        <taxon>Cytophagales</taxon>
        <taxon>Flectobacillaceae</taxon>
        <taxon>Aquirufa</taxon>
    </lineage>
</organism>
<comment type="caution">
    <text evidence="4">The sequence shown here is derived from an EMBL/GenBank/DDBJ whole genome shotgun (WGS) entry which is preliminary data.</text>
</comment>
<keyword evidence="2" id="KW-0812">Transmembrane</keyword>